<keyword evidence="5 9" id="KW-0067">ATP-binding</keyword>
<name>A0AAE0WBM4_9BIVA</name>
<evidence type="ECO:0000313" key="13">
    <source>
        <dbReference type="EMBL" id="KAK3608656.1"/>
    </source>
</evidence>
<keyword evidence="8" id="KW-0206">Cytoskeleton</keyword>
<dbReference type="EMBL" id="JAEAOA010002356">
    <property type="protein sequence ID" value="KAK3608656.1"/>
    <property type="molecule type" value="Genomic_DNA"/>
</dbReference>
<dbReference type="Proteomes" id="UP001195483">
    <property type="component" value="Unassembled WGS sequence"/>
</dbReference>
<dbReference type="Gene3D" id="2.60.200.20">
    <property type="match status" value="1"/>
</dbReference>
<dbReference type="InterPro" id="IPR027417">
    <property type="entry name" value="P-loop_NTPase"/>
</dbReference>
<feature type="region of interest" description="Disordered" evidence="11">
    <location>
        <begin position="2300"/>
        <end position="2323"/>
    </location>
</feature>
<feature type="region of interest" description="Disordered" evidence="11">
    <location>
        <begin position="4955"/>
        <end position="4976"/>
    </location>
</feature>
<evidence type="ECO:0000256" key="2">
    <source>
        <dbReference type="ARBA" id="ARBA00022490"/>
    </source>
</evidence>
<feature type="compositionally biased region" description="Basic and acidic residues" evidence="11">
    <location>
        <begin position="5222"/>
        <end position="5270"/>
    </location>
</feature>
<feature type="compositionally biased region" description="Polar residues" evidence="11">
    <location>
        <begin position="985"/>
        <end position="1009"/>
    </location>
</feature>
<feature type="compositionally biased region" description="Polar residues" evidence="11">
    <location>
        <begin position="2503"/>
        <end position="2528"/>
    </location>
</feature>
<reference evidence="13" key="2">
    <citation type="journal article" date="2021" name="Genome Biol. Evol.">
        <title>Developing a high-quality reference genome for a parasitic bivalve with doubly uniparental inheritance (Bivalvia: Unionida).</title>
        <authorList>
            <person name="Smith C.H."/>
        </authorList>
    </citation>
    <scope>NUCLEOTIDE SEQUENCE</scope>
    <source>
        <strain evidence="13">CHS0354</strain>
        <tissue evidence="13">Mantle</tissue>
    </source>
</reference>
<feature type="compositionally biased region" description="Polar residues" evidence="11">
    <location>
        <begin position="5328"/>
        <end position="5337"/>
    </location>
</feature>
<protein>
    <recommendedName>
        <fullName evidence="12">Kinesin motor domain-containing protein</fullName>
    </recommendedName>
</protein>
<feature type="compositionally biased region" description="Basic and acidic residues" evidence="11">
    <location>
        <begin position="1025"/>
        <end position="1044"/>
    </location>
</feature>
<accession>A0AAE0WBM4</accession>
<dbReference type="GO" id="GO:0005856">
    <property type="term" value="C:cytoskeleton"/>
    <property type="evidence" value="ECO:0007669"/>
    <property type="project" value="UniProtKB-SubCell"/>
</dbReference>
<feature type="region of interest" description="Disordered" evidence="11">
    <location>
        <begin position="5838"/>
        <end position="5872"/>
    </location>
</feature>
<dbReference type="InterPro" id="IPR000253">
    <property type="entry name" value="FHA_dom"/>
</dbReference>
<dbReference type="FunFam" id="2.60.200.20:FF:000005">
    <property type="entry name" value="Kinesin family member 16B"/>
    <property type="match status" value="1"/>
</dbReference>
<feature type="region of interest" description="Disordered" evidence="11">
    <location>
        <begin position="5310"/>
        <end position="5337"/>
    </location>
</feature>
<feature type="compositionally biased region" description="Polar residues" evidence="11">
    <location>
        <begin position="4880"/>
        <end position="4897"/>
    </location>
</feature>
<dbReference type="SMART" id="SM00129">
    <property type="entry name" value="KISc"/>
    <property type="match status" value="1"/>
</dbReference>
<feature type="region of interest" description="Disordered" evidence="11">
    <location>
        <begin position="2487"/>
        <end position="2570"/>
    </location>
</feature>
<feature type="region of interest" description="Disordered" evidence="11">
    <location>
        <begin position="4363"/>
        <end position="4402"/>
    </location>
</feature>
<dbReference type="PROSITE" id="PS00411">
    <property type="entry name" value="KINESIN_MOTOR_1"/>
    <property type="match status" value="1"/>
</dbReference>
<dbReference type="SMART" id="SM00240">
    <property type="entry name" value="FHA"/>
    <property type="match status" value="1"/>
</dbReference>
<feature type="compositionally biased region" description="Basic and acidic residues" evidence="11">
    <location>
        <begin position="4263"/>
        <end position="4284"/>
    </location>
</feature>
<feature type="coiled-coil region" evidence="10">
    <location>
        <begin position="838"/>
        <end position="868"/>
    </location>
</feature>
<feature type="compositionally biased region" description="Polar residues" evidence="11">
    <location>
        <begin position="4961"/>
        <end position="4976"/>
    </location>
</feature>
<evidence type="ECO:0000256" key="5">
    <source>
        <dbReference type="ARBA" id="ARBA00022840"/>
    </source>
</evidence>
<dbReference type="FunFam" id="3.40.850.10:FF:000021">
    <property type="entry name" value="kinesin-like protein KIF16B isoform X1"/>
    <property type="match status" value="1"/>
</dbReference>
<feature type="binding site" evidence="9">
    <location>
        <begin position="102"/>
        <end position="109"/>
    </location>
    <ligand>
        <name>ATP</name>
        <dbReference type="ChEBI" id="CHEBI:30616"/>
    </ligand>
</feature>
<gene>
    <name evidence="13" type="ORF">CHS0354_042670</name>
</gene>
<feature type="region of interest" description="Disordered" evidence="11">
    <location>
        <begin position="5375"/>
        <end position="5401"/>
    </location>
</feature>
<dbReference type="SUPFAM" id="SSF52540">
    <property type="entry name" value="P-loop containing nucleoside triphosphate hydrolases"/>
    <property type="match status" value="1"/>
</dbReference>
<feature type="compositionally biased region" description="Basic and acidic residues" evidence="11">
    <location>
        <begin position="1203"/>
        <end position="1230"/>
    </location>
</feature>
<feature type="region of interest" description="Disordered" evidence="11">
    <location>
        <begin position="5020"/>
        <end position="5060"/>
    </location>
</feature>
<feature type="compositionally biased region" description="Basic and acidic residues" evidence="11">
    <location>
        <begin position="3998"/>
        <end position="4008"/>
    </location>
</feature>
<evidence type="ECO:0000256" key="9">
    <source>
        <dbReference type="PROSITE-ProRule" id="PRU00283"/>
    </source>
</evidence>
<feature type="compositionally biased region" description="Basic and acidic residues" evidence="11">
    <location>
        <begin position="5460"/>
        <end position="5476"/>
    </location>
</feature>
<feature type="region of interest" description="Disordered" evidence="11">
    <location>
        <begin position="3659"/>
        <end position="3683"/>
    </location>
</feature>
<evidence type="ECO:0000256" key="10">
    <source>
        <dbReference type="SAM" id="Coils"/>
    </source>
</evidence>
<feature type="region of interest" description="Disordered" evidence="11">
    <location>
        <begin position="3983"/>
        <end position="4008"/>
    </location>
</feature>
<feature type="compositionally biased region" description="Basic and acidic residues" evidence="11">
    <location>
        <begin position="1111"/>
        <end position="1141"/>
    </location>
</feature>
<evidence type="ECO:0000256" key="6">
    <source>
        <dbReference type="ARBA" id="ARBA00023054"/>
    </source>
</evidence>
<dbReference type="SUPFAM" id="SSF49879">
    <property type="entry name" value="SMAD/FHA domain"/>
    <property type="match status" value="1"/>
</dbReference>
<feature type="region of interest" description="Disordered" evidence="11">
    <location>
        <begin position="2809"/>
        <end position="2829"/>
    </location>
</feature>
<feature type="compositionally biased region" description="Polar residues" evidence="11">
    <location>
        <begin position="1978"/>
        <end position="1988"/>
    </location>
</feature>
<evidence type="ECO:0000256" key="4">
    <source>
        <dbReference type="ARBA" id="ARBA00022741"/>
    </source>
</evidence>
<keyword evidence="7 9" id="KW-0505">Motor protein</keyword>
<feature type="compositionally biased region" description="Basic and acidic residues" evidence="11">
    <location>
        <begin position="3021"/>
        <end position="3037"/>
    </location>
</feature>
<dbReference type="InterPro" id="IPR001752">
    <property type="entry name" value="Kinesin_motor_dom"/>
</dbReference>
<proteinExistence type="inferred from homology"/>
<feature type="compositionally biased region" description="Polar residues" evidence="11">
    <location>
        <begin position="2959"/>
        <end position="2970"/>
    </location>
</feature>
<feature type="region of interest" description="Disordered" evidence="11">
    <location>
        <begin position="5455"/>
        <end position="5493"/>
    </location>
</feature>
<comment type="subcellular location">
    <subcellularLocation>
        <location evidence="1">Cytoplasm</location>
        <location evidence="1">Cytoskeleton</location>
    </subcellularLocation>
</comment>
<dbReference type="Pfam" id="PF00225">
    <property type="entry name" value="Kinesin"/>
    <property type="match status" value="1"/>
</dbReference>
<dbReference type="InterPro" id="IPR019821">
    <property type="entry name" value="Kinesin_motor_CS"/>
</dbReference>
<feature type="compositionally biased region" description="Polar residues" evidence="11">
    <location>
        <begin position="3058"/>
        <end position="3068"/>
    </location>
</feature>
<feature type="region of interest" description="Disordered" evidence="11">
    <location>
        <begin position="6053"/>
        <end position="6147"/>
    </location>
</feature>
<keyword evidence="3" id="KW-0597">Phosphoprotein</keyword>
<feature type="compositionally biased region" description="Polar residues" evidence="11">
    <location>
        <begin position="6058"/>
        <end position="6085"/>
    </location>
</feature>
<feature type="compositionally biased region" description="Basic and acidic residues" evidence="11">
    <location>
        <begin position="2487"/>
        <end position="2502"/>
    </location>
</feature>
<feature type="region of interest" description="Disordered" evidence="11">
    <location>
        <begin position="985"/>
        <end position="1264"/>
    </location>
</feature>
<organism evidence="13 14">
    <name type="scientific">Potamilus streckersoni</name>
    <dbReference type="NCBI Taxonomy" id="2493646"/>
    <lineage>
        <taxon>Eukaryota</taxon>
        <taxon>Metazoa</taxon>
        <taxon>Spiralia</taxon>
        <taxon>Lophotrochozoa</taxon>
        <taxon>Mollusca</taxon>
        <taxon>Bivalvia</taxon>
        <taxon>Autobranchia</taxon>
        <taxon>Heteroconchia</taxon>
        <taxon>Palaeoheterodonta</taxon>
        <taxon>Unionida</taxon>
        <taxon>Unionoidea</taxon>
        <taxon>Unionidae</taxon>
        <taxon>Ambleminae</taxon>
        <taxon>Lampsilini</taxon>
        <taxon>Potamilus</taxon>
    </lineage>
</organism>
<feature type="region of interest" description="Disordered" evidence="11">
    <location>
        <begin position="3704"/>
        <end position="3731"/>
    </location>
</feature>
<dbReference type="Pfam" id="PF00498">
    <property type="entry name" value="FHA"/>
    <property type="match status" value="1"/>
</dbReference>
<feature type="compositionally biased region" description="Polar residues" evidence="11">
    <location>
        <begin position="5377"/>
        <end position="5397"/>
    </location>
</feature>
<feature type="compositionally biased region" description="Low complexity" evidence="11">
    <location>
        <begin position="1172"/>
        <end position="1182"/>
    </location>
</feature>
<feature type="region of interest" description="Disordered" evidence="11">
    <location>
        <begin position="2365"/>
        <end position="2390"/>
    </location>
</feature>
<feature type="compositionally biased region" description="Polar residues" evidence="11">
    <location>
        <begin position="3121"/>
        <end position="3132"/>
    </location>
</feature>
<dbReference type="GO" id="GO:0003777">
    <property type="term" value="F:microtubule motor activity"/>
    <property type="evidence" value="ECO:0007669"/>
    <property type="project" value="InterPro"/>
</dbReference>
<feature type="region of interest" description="Disordered" evidence="11">
    <location>
        <begin position="2734"/>
        <end position="2754"/>
    </location>
</feature>
<evidence type="ECO:0000256" key="7">
    <source>
        <dbReference type="ARBA" id="ARBA00023175"/>
    </source>
</evidence>
<evidence type="ECO:0000313" key="14">
    <source>
        <dbReference type="Proteomes" id="UP001195483"/>
    </source>
</evidence>
<dbReference type="GO" id="GO:0008017">
    <property type="term" value="F:microtubule binding"/>
    <property type="evidence" value="ECO:0007669"/>
    <property type="project" value="InterPro"/>
</dbReference>
<comment type="caution">
    <text evidence="13">The sequence shown here is derived from an EMBL/GenBank/DDBJ whole genome shotgun (WGS) entry which is preliminary data.</text>
</comment>
<feature type="region of interest" description="Disordered" evidence="11">
    <location>
        <begin position="2914"/>
        <end position="2991"/>
    </location>
</feature>
<feature type="domain" description="Kinesin motor" evidence="12">
    <location>
        <begin position="3"/>
        <end position="386"/>
    </location>
</feature>
<dbReference type="GO" id="GO:0007018">
    <property type="term" value="P:microtubule-based movement"/>
    <property type="evidence" value="ECO:0007669"/>
    <property type="project" value="InterPro"/>
</dbReference>
<dbReference type="PRINTS" id="PR00380">
    <property type="entry name" value="KINESINHEAVY"/>
</dbReference>
<feature type="compositionally biased region" description="Basic and acidic residues" evidence="11">
    <location>
        <begin position="1053"/>
        <end position="1070"/>
    </location>
</feature>
<feature type="compositionally biased region" description="Basic and acidic residues" evidence="11">
    <location>
        <begin position="1529"/>
        <end position="1540"/>
    </location>
</feature>
<keyword evidence="14" id="KW-1185">Reference proteome</keyword>
<feature type="region of interest" description="Disordered" evidence="11">
    <location>
        <begin position="4250"/>
        <end position="4284"/>
    </location>
</feature>
<evidence type="ECO:0000259" key="12">
    <source>
        <dbReference type="PROSITE" id="PS50067"/>
    </source>
</evidence>
<feature type="compositionally biased region" description="Basic and acidic residues" evidence="11">
    <location>
        <begin position="2366"/>
        <end position="2377"/>
    </location>
</feature>
<sequence length="6258" mass="699640">MSNIKVAVRVRPLSEKEKECSRVVVDVHGETISIENTKLFGLPDIGDSRERIKHFTFDHCYNSACSIEDPAYASQELIFQDLGTEVLQSAFSGYNVCVFAYGQTGTGKTYTMMGCPGEVGLIPRICEGLFSHVDSCAGGRVTCRVNISYYEIYNERVRDLLQVESHGANKKYTLKVREHPKQGPYVQDLSEHRVKDNEEIQSLLDRGNEFRTTAATYMHDHSSRSHAIVTINFTQAQLEENMPSEIVSKIHLVDLAGSERADPHFNTNFRERLKEGSNINKSLVTLGYVIKALAERSLLSWSSNNMGSMQSFYSSSGGETLASPESGHRKQHTPYIPYRDSVLTWLLKDSLGGNSKTIMIATITPSSLYYSETINTLRYAQRAKIIINKPHINEDPNVSIIRQLRQEIDRLHKLLASAQEAGSLISIQETGSQIAEKLQENEVMANQLTKSWMTKWTETHDLIMESDMSIRGLGNRSSSMGVLIDSQLPYLIGMGDDILSTGVHMYHLKEGKTVIGNEESDKEPDIVLTGPNILNEHCIIEHRDGQVTLYPLAGAHCTVQGIEVQKPTKLTQGDIIVLGGTQIFRFNNPSEAAKLREHRQSQGSLALDALSRTSSFSSIGGDDSGRTYLSPHSQMMKFYPNYAAPDLCLNFEQKYQTEQERIEDARRELERLVAQIRQLEDARQEKEEEMWVMHDQHKQDIEEQKLHLAHLIKDNQYAREQAEEEIKQARENLKREKEAYYKQIQEEMERLRRLEQKEHRELAVQTEAHQCTTSTSFDMEVETFSDNVDAAIDPSALAPVRKKSVSDRMKELEQEELKRKLSDREMEICLAEQQEDIVDNFLQKEEQLRMKIQKMEEMEEEYRRLSVLHLKEISNQNDKLQELHKQSAMLEVYIEEKQDLINVGSHTPRPLRSARSEMFLTDPNLIEPKFSRNELQCGSEGDLAIASSVDFSVPYGADLQSINSVLNESMDSAITSQSMESLVTSQSMESLVTSQSSDLPDISSVMSNDSMERGTKPKKPLTKSSLEKGGKQKNPVDRVSEHNGTKPKKRLKMDHMEKNSGPKTPSDKNLKSVSSADEALKTDDSVRTSASKDVISRLYQPPPPKFKYIPKMKDDKKREPVPRSRFHQDSPQRFITFKDSDSQESSNKPCSHRESPSRDSPQVVSQRRTPFKESPQQSSIQKPKSKGDLSHPSRPGKTSSASSKRDTSKSGDIKQHQKRSQESSDFKKEPNIPGPQSNTESIDLTYDLTVESPGRVSGRTRTQLLPRMTPSKLIHFPSASSLAIVPEAVNEAGEETDMLNQSARSEAAACVVKRRNKGRRKNDEDEFRRHSEPVGEKLADALERYKKEIEQGYDMHRELKAEKSISEMNADEIMNESMSSLVDDSNNVTEISTFVSDSVTGSSLFTPPHIIVTDESDDSSTVENVPENLKHQIGTQQQATMEAASVCGELSLSNLKSHGANEEEIRDLTLGDSGINHIDQALVDGQHETQTSSALSPSNIEQFMQDINLHGQNVHSQEIDTPGVSKPGLKREHHDTKISEPHSLPTKISKTDPSNFSQPFLFAVENFSQNLAISYNDLKSLDYESEQNMKKMEALFNAVSDSDEMFSDDSLDECGRKKKGQREAEPCDDDLYDSLESSEDSDSLEGETAGKVATGISGIDSALEYEDNIQMDRINFVVEHKHESQDEFRSHEGGCAVQWDIPPLMNKLAAFDSSAEPDIPYSSEEKNSKELTYPVYRGISIESDDRKSQDVSTTDGNISIQLLNKDLFLFPSSEESESDSIDIGSKSEEIKDELVSVYSTEHVSDNNNGLFPSSEGISKIKMASALQDVILPNTVTEKKFPEVTKAFSENTNLDVVRQHGSYEEKNTNLMTAEREDSCFESDTGSSAMSELAVRGNLDDYTLSLKQSLNTIYPTETIGSILDDDTCEAGIQVLTQETDGHRELLKNGISQEQPVVLETKLASSMISSELRAEEEFKDTQLSNSDSVLNSADHKGDTDKDEIMVADFESVPLPVLIIEEHAHTAEYPCFDSITSTYDSRVYQLHERTNNGLTSGTNFVGSHSLEAAESQRTSKREETIAVNLTERSIQVEPIQNFIKSPADRDISSAEEVIVIQPEDNAKTSLPFLESYKDESDTIDVKTDIIDLSPDLSENHYIQEQNIEQLPLKSDEVLHSSNVDGSTEHSTGCDNLGNVCRIHILKGDDHVQSMQEDTVGFTSVSADSHPKRLLLENLQAYIPPLSSIGNDLASLPTETSQDKSVNENNMGPSMPMKLVPPVSNIDMTGEQQEDLTSSGSFKQDMCSKFRERDSNQKGFAEQTESEERLNAAECSSNLEILPCSSEDQAMEVPDISSASGVSKVNELPSVDTRSQLKEHNADKRHGVNQATDGDTDVSLDEVRPVVKDDIEGFSDDIVGRNQKSLYDGYLPDSRVHGRPDVPSFEKLQPMDRHRSLLDSGFIDHYDSSYQDTDSESPEHRASMQVAVQEIDMKEETEHSNFKGSAEENLHESTQGTSGNDLNGEESSMVKSTSTVEISDVSGKEVSETGSSKPNTDIEDFGDTDEIKSNDRFTQSDTEQINEETTVYSSAELNIHGAKMKEDASEKVLFSQATDNDRDKLQDTYQQNAILESHTNSDVSQYAEDLDLASNFVTEVSHPDVLIENNYSEREIIVNNSSHMAAEAKECNADRTIGLPMNRTENVHIYQDENNCTVTNNSIQVKEPMRTNDQPMIEAVFADNLGDISPDATTHEESLHGTPSSEQKENLMNTFDQNLVSQQLYSFEGTMLTSDFSEEIPEDLQVNKANMEYVPVLETESSEPLKLSQSPLMPPETRSLGVGTGQDLLDIKVAGDMGEDGHSQCSNDSLLDPHEELQVLQEELESLIQKSSVSAPQLSTARRAARQRAMIRQQQLVLDSDLAGQLSDDSVTKGCKSKSSSRPGSGSRRRRRPQNKISESLPRRLKNHSSEEYASSENDSIYSDDSLRGMSVLPKGQDQNSLADKETRCLATPLSEFSNRDLDSSMNSKYKVNGWKDQRELGHEREDARDHHGKRSMAVQTEDSFHPLLSPESTQTDPFEDTSISFYSDQYASRYFVTSPLSVWSSNEQSESDSPNEKKTSTSSGAGVRHVQNIKRTPTPSSNLTSERKTSNLDKGPTEVWSTSSFDLRTRSFRGENSYVMETESISPSIGGSDSDESRIHRSLHTPKTTHGHNSSQDQVFIFDSDRILHTSTPSQQVSSATNLGMAASQVRETTPIKFEVTVHENETNIVYNVEKTDYRTYPLRSGSETSDVFFPDTIHVNLRESVSSERDERHHSYHSERIHFRGDTDSECDDLITFERTYNAAYTAQRDISQANDAFVRDETMEEKCSTEKNKVSCEFGDSSYSSKEHTYELQKHSGMNREVAIQEEIQMADDGVQPCTDNSNNPTEFDSTSDYGTITSVDGRRGLLSFTSESDDVGLLSPPNISPRSSHSHSKTGEFVNNVDAVYVQRSPQLPLHGRNLEIHMQETVEIKPEGQNLYSSDDVASPLLVSGQMETSFPFLFDSQLSTQWLTSQDQHPVRENDHEADPLMPRPMSVALGSLNIAGQQSSTDLHENIHEDETEILLRQQKHTQQLIADLPDDNNKTKIPHDECKHMALERMKNPETPELIKNGGSSIESADERYFSLECLEGTESSESSDYRTPQQSPRNSSQESLQIEELAKVLDVHFNAASLKEVRKNPHATPREVTPPQPKFSKSLPQRSATVRTVSVNTDAPAALTKKDVSSIINKDPSAVERKRKELERKIAHLQRHVRSLSDSAISSDYTDGDSASLSPRPGRFCETDQSFRFPVHPDTGSVQARVYHVTQSPIRMDRASDFEGSFSKITFNDSGNVYDESLDSDGHPIIPSAVLSREHGIQRPLDGAQNFKISEHSNLGKPESNVAGQGMASCTYEHTAWHARSSITERCFIPVRHEVGKFPERLTDALLAVKPYPFQRSASLDSLSVLMKMGPSLSRALRSSKSIEQTGDDSQPRNKDEFDRNTLDLAKDLNISGQETSYGLKAAATTEKILQKNVAVDDYQNAMHKLRSEKSKEEGLNQQNEDGMHPSVDAGFRSMDMPLLHVDRSSSRHSEHRSQSPGEIDLEPECLEDMMQIEDSDDFDVQAVRADGYKDLYICRRMLERSQSLPEFRDNHSSYYRRSLSEGCISEYNQHDSSGSSNDSITFVFVTKSGKEDLNFLHDEKDEVDMIILDEEGPGENESPFIRSSPAPAVEDGEIILILTDTSSSSQTEDSTFSEEEHMDANDYDQGPHKFSVDDKPLKHRYGIDESVLPMPERSMSCDNLPKHVSKHENIHRSRSTSMLNVGVVEDENANEGIFPPTLDNVDEDCQQHAVKTMSDGRLDQGSLKTKTPEIGTEQFSTKTSSETKSHSLDKQNSAQQIHSLAKVQSLSSSDKEIFEEITIKYSIPDNATQNLSPEIHSPSMAKAGSTESSLAAAKEILRTVKEFILPKLTLIDRGVSTEDESSRFVSTDTQAYLTETASQTDVIIPGTNEIIMPVDASFPQSLGHQSVDFDHQLSRQIISDNSANWLNLGEIMQDTKQLLQRINERIPDAFISTPSSQSEENLTVIQQLQEVSVQTGGSLTNLQSVGLQTDDGINLFTFKSESQPKSTQTDPIIQLKALEQSDTIVSDLLPGTTETIACEICIKKDENKAINVIETMEISIQNDEVRLSTENEDEPETRTRLIDLLPSGTDASRIAHHLFTEPICNDQHESEMSADVSYMRQTVISVPLEKDSKEKKSPLQEIDKMNADQVDAPSITFPGKCVEEPQSQDLHRIIHLNDQENKGPVMVNEFISEEIVGKPDSAKTSDDLLLENSNMMASLPHEMDKRQVEEEHMLSVMSKPGEAPQQILTRSFPSENDSQPGSSGNISEATEEVPTSVIGDKFTQIIVGRGIDREDMVNISIQVIDPVAGKEKKQDETRLVTETFVTEDVSDSDSGNEQQGVPTSGQRIITDLKVSSSLSVEPTWDEVQEVDLSFPCIISAPSFYIMPDMQQQQLQEQHENDSYIKDGSNNGFPRSRSNSKSSSSSENTTASAEVAEFMDGYLNKSPDICKRSGAHNSSMLDDNVEDVDDVVDDVLSDVSTPRGSGKCSPTFLYENNYQEKDVPCTYREVDESQTQMIDNYFAGPVHFRHSGGPKSTQEVAQLKLQQLTKSVLDKFAPPSASRRLIARQIDEESILPQMNEEMQSDSMSGCLKKPADAHSKESITHVKQIAEDKDDPEKLGTKQELPYSKEIHHGDDARPQVEETMTQQKAKARNLGPNLADLIVRIQDSYPKWRMVPTYVQHRPEEQPKSPSPSQTTEGTSRSPCTENTITTHEAEKRNLGPGFTKHSVLMPTAYLVAPTGDAATDALNGSSQSQETSQAKQMHSSKSVLDEFAPPLLEKKLIERQIKEETTLLDGNKARQTYLSKVETAEAHTRMKTPLMKETIEDADDPEKNAPKQHQSDIKPQVDESITQQKAKARNFGTDLRTRRQETYPDFNQVPAYEQISLKERLMIPSSQSEDGTSKSPVIDNLVTSQRRNIGLSFTENSILVPTSYQEKKPVVSFHSTTAADAIDKLPHLEGSSQRKKELAREKQKQYLDESNGEILHLNRADPVQSRPSLGDVQSSKNILYRRTGVPNSTGVEASVDSLDDSVQASVDISDDFTQTDDAVDAVTQKGDQNNGPSRSSHDSSGSLRQELERLQNERLQILKLLSLNYLPSSLTVELLEAKLNYCIGQTDLLLNSLDDTCDAERISASLRQTSSSITREYLSKYKHDLKQSKKDIEMCKEMIERRKGIGRGRPIGRNRDFFRVKRQAEIEAFKLERMREEHDYLRSKSSTPVRDQSPQVTPRQESPRNYSSGPFNFRSCFMSPRQRKEHLINLRRQLVHLVESDDAQNRSSLPSTLSQRCRRIILPHRAETGLSYLPKISVSVSDLTDFQDMNTYTVPPEPSGGERSVSLDSVVTVTHSYRPRSRSPGMECDNIINRGSYYVQPTLSLDRKTTVEGFYSPEEPAQILKEIEEIKKHNRTEIESATEMLRRTSIVSGSHVPRMNTNTTHSLGYRTPQSQSFHSLQRNSSVYGAERSHSEYGTCRSQPQHLSVREPDSGTSRSRSECLSPGQIDGLMSPREVSPHSQTSGSLGSFVPRLLLSVDASSAPRQSPLDPGMYSPYSAYARGHLSQHEQISGGILQGTYELYTTPSRQNTITPEEFPTLSGTTLQQSPSISRQDRIIPRTRPITAYDVRTRLADKAPN</sequence>
<evidence type="ECO:0000256" key="3">
    <source>
        <dbReference type="ARBA" id="ARBA00022553"/>
    </source>
</evidence>
<feature type="region of interest" description="Disordered" evidence="11">
    <location>
        <begin position="3092"/>
        <end position="3148"/>
    </location>
</feature>
<feature type="compositionally biased region" description="Polar residues" evidence="11">
    <location>
        <begin position="3661"/>
        <end position="3683"/>
    </location>
</feature>
<feature type="region of interest" description="Disordered" evidence="11">
    <location>
        <begin position="4880"/>
        <end position="4903"/>
    </location>
</feature>
<evidence type="ECO:0000256" key="1">
    <source>
        <dbReference type="ARBA" id="ARBA00004245"/>
    </source>
</evidence>
<dbReference type="InterPro" id="IPR008984">
    <property type="entry name" value="SMAD_FHA_dom_sf"/>
</dbReference>
<reference evidence="13" key="1">
    <citation type="journal article" date="2021" name="Genome Biol. Evol.">
        <title>A High-Quality Reference Genome for a Parasitic Bivalve with Doubly Uniparental Inheritance (Bivalvia: Unionida).</title>
        <authorList>
            <person name="Smith C.H."/>
        </authorList>
    </citation>
    <scope>NUCLEOTIDE SEQUENCE</scope>
    <source>
        <strain evidence="13">CHS0354</strain>
    </source>
</reference>
<feature type="compositionally biased region" description="Low complexity" evidence="11">
    <location>
        <begin position="2924"/>
        <end position="2933"/>
    </location>
</feature>
<feature type="compositionally biased region" description="Polar residues" evidence="11">
    <location>
        <begin position="5842"/>
        <end position="5869"/>
    </location>
</feature>
<keyword evidence="2" id="KW-0963">Cytoplasm</keyword>
<dbReference type="GO" id="GO:0005737">
    <property type="term" value="C:cytoplasm"/>
    <property type="evidence" value="ECO:0007669"/>
    <property type="project" value="UniProtKB-ARBA"/>
</dbReference>
<feature type="region of interest" description="Disordered" evidence="11">
    <location>
        <begin position="3021"/>
        <end position="3068"/>
    </location>
</feature>
<feature type="coiled-coil region" evidence="10">
    <location>
        <begin position="648"/>
        <end position="761"/>
    </location>
</feature>
<dbReference type="CDD" id="cd22708">
    <property type="entry name" value="FHA_KIF16"/>
    <property type="match status" value="1"/>
</dbReference>
<dbReference type="PANTHER" id="PTHR47117">
    <property type="entry name" value="STAR-RELATED LIPID TRANSFER PROTEIN 9"/>
    <property type="match status" value="1"/>
</dbReference>
<keyword evidence="4 9" id="KW-0547">Nucleotide-binding</keyword>
<reference evidence="13" key="3">
    <citation type="submission" date="2023-05" db="EMBL/GenBank/DDBJ databases">
        <authorList>
            <person name="Smith C.H."/>
        </authorList>
    </citation>
    <scope>NUCLEOTIDE SEQUENCE</scope>
    <source>
        <strain evidence="13">CHS0354</strain>
        <tissue evidence="13">Mantle</tissue>
    </source>
</reference>
<keyword evidence="6 10" id="KW-0175">Coiled coil</keyword>
<dbReference type="InterPro" id="IPR036961">
    <property type="entry name" value="Kinesin_motor_dom_sf"/>
</dbReference>
<feature type="region of interest" description="Disordered" evidence="11">
    <location>
        <begin position="5682"/>
        <end position="5703"/>
    </location>
</feature>
<feature type="compositionally biased region" description="Low complexity" evidence="11">
    <location>
        <begin position="5043"/>
        <end position="5060"/>
    </location>
</feature>
<evidence type="ECO:0000256" key="11">
    <source>
        <dbReference type="SAM" id="MobiDB-lite"/>
    </source>
</evidence>
<dbReference type="Gene3D" id="3.40.850.10">
    <property type="entry name" value="Kinesin motor domain"/>
    <property type="match status" value="1"/>
</dbReference>
<dbReference type="PANTHER" id="PTHR47117:SF6">
    <property type="entry name" value="KINESIN-LIKE PROTEIN KIF16B"/>
    <property type="match status" value="1"/>
</dbReference>
<comment type="similarity">
    <text evidence="9">Belongs to the TRAFAC class myosin-kinesin ATPase superfamily. Kinesin family.</text>
</comment>
<feature type="compositionally biased region" description="Acidic residues" evidence="11">
    <location>
        <begin position="1626"/>
        <end position="1645"/>
    </location>
</feature>
<dbReference type="PROSITE" id="PS50067">
    <property type="entry name" value="KINESIN_MOTOR_2"/>
    <property type="match status" value="1"/>
</dbReference>
<dbReference type="GO" id="GO:0005524">
    <property type="term" value="F:ATP binding"/>
    <property type="evidence" value="ECO:0007669"/>
    <property type="project" value="UniProtKB-UniRule"/>
</dbReference>
<feature type="region of interest" description="Disordered" evidence="11">
    <location>
        <begin position="2244"/>
        <end position="2266"/>
    </location>
</feature>
<evidence type="ECO:0000256" key="8">
    <source>
        <dbReference type="ARBA" id="ARBA00023212"/>
    </source>
</evidence>
<feature type="region of interest" description="Disordered" evidence="11">
    <location>
        <begin position="1605"/>
        <end position="1649"/>
    </location>
</feature>
<feature type="compositionally biased region" description="Polar residues" evidence="11">
    <location>
        <begin position="1158"/>
        <end position="1168"/>
    </location>
</feature>
<feature type="region of interest" description="Disordered" evidence="11">
    <location>
        <begin position="1518"/>
        <end position="1551"/>
    </location>
</feature>
<dbReference type="CDD" id="cd06503">
    <property type="entry name" value="ATP-synt_Fo_b"/>
    <property type="match status" value="1"/>
</dbReference>
<feature type="region of interest" description="Disordered" evidence="11">
    <location>
        <begin position="5213"/>
        <end position="5282"/>
    </location>
</feature>
<feature type="compositionally biased region" description="Polar residues" evidence="11">
    <location>
        <begin position="3985"/>
        <end position="3997"/>
    </location>
</feature>
<feature type="region of interest" description="Disordered" evidence="11">
    <location>
        <begin position="1973"/>
        <end position="1994"/>
    </location>
</feature>